<organism evidence="2 3">
    <name type="scientific">Persicobacter psychrovividus</name>
    <dbReference type="NCBI Taxonomy" id="387638"/>
    <lineage>
        <taxon>Bacteria</taxon>
        <taxon>Pseudomonadati</taxon>
        <taxon>Bacteroidota</taxon>
        <taxon>Cytophagia</taxon>
        <taxon>Cytophagales</taxon>
        <taxon>Persicobacteraceae</taxon>
        <taxon>Persicobacter</taxon>
    </lineage>
</organism>
<keyword evidence="1" id="KW-0472">Membrane</keyword>
<evidence type="ECO:0000256" key="1">
    <source>
        <dbReference type="SAM" id="Phobius"/>
    </source>
</evidence>
<accession>A0ABM7V9Y7</accession>
<feature type="transmembrane region" description="Helical" evidence="1">
    <location>
        <begin position="6"/>
        <end position="25"/>
    </location>
</feature>
<name>A0ABM7V9Y7_9BACT</name>
<keyword evidence="1" id="KW-0812">Transmembrane</keyword>
<keyword evidence="1" id="KW-1133">Transmembrane helix</keyword>
<sequence length="59" mass="6766">MNSGWLHKLAWILVIGAMIMFYASLRFEQHKVLLTFCAAGVIGVAYLVDYYAKKKNKEN</sequence>
<dbReference type="RefSeq" id="WP_332919392.1">
    <property type="nucleotide sequence ID" value="NZ_AP025292.1"/>
</dbReference>
<gene>
    <name evidence="2" type="ORF">PEPS_00110</name>
</gene>
<proteinExistence type="predicted"/>
<evidence type="ECO:0000313" key="2">
    <source>
        <dbReference type="EMBL" id="BDC97730.1"/>
    </source>
</evidence>
<reference evidence="2 3" key="1">
    <citation type="submission" date="2021-12" db="EMBL/GenBank/DDBJ databases">
        <title>Genome sequencing of bacteria with rrn-lacking chromosome and rrn-plasmid.</title>
        <authorList>
            <person name="Anda M."/>
            <person name="Iwasaki W."/>
        </authorList>
    </citation>
    <scope>NUCLEOTIDE SEQUENCE [LARGE SCALE GENOMIC DNA]</scope>
    <source>
        <strain evidence="2 3">NBRC 101262</strain>
    </source>
</reference>
<feature type="transmembrane region" description="Helical" evidence="1">
    <location>
        <begin position="32"/>
        <end position="52"/>
    </location>
</feature>
<keyword evidence="3" id="KW-1185">Reference proteome</keyword>
<dbReference type="Proteomes" id="UP001354989">
    <property type="component" value="Chromosome"/>
</dbReference>
<evidence type="ECO:0000313" key="3">
    <source>
        <dbReference type="Proteomes" id="UP001354989"/>
    </source>
</evidence>
<protein>
    <submittedName>
        <fullName evidence="2">Uncharacterized protein</fullName>
    </submittedName>
</protein>
<dbReference type="EMBL" id="AP025292">
    <property type="protein sequence ID" value="BDC97730.1"/>
    <property type="molecule type" value="Genomic_DNA"/>
</dbReference>